<dbReference type="Gene3D" id="3.30.420.380">
    <property type="match status" value="1"/>
</dbReference>
<accession>A0A1H0T5L7</accession>
<dbReference type="OrthoDB" id="1664244at2"/>
<reference evidence="2 3" key="1">
    <citation type="submission" date="2016-10" db="EMBL/GenBank/DDBJ databases">
        <authorList>
            <person name="de Groot N.N."/>
        </authorList>
    </citation>
    <scope>NUCLEOTIDE SEQUENCE [LARGE SCALE GENOMIC DNA]</scope>
    <source>
        <strain evidence="2 3">S137</strain>
    </source>
</reference>
<dbReference type="PANTHER" id="PTHR40278:SF1">
    <property type="entry name" value="DNA UTILIZATION PROTEIN HOFN"/>
    <property type="match status" value="1"/>
</dbReference>
<dbReference type="InterPro" id="IPR052534">
    <property type="entry name" value="Extracell_DNA_Util/SecSys_Comp"/>
</dbReference>
<sequence length="402" mass="44505">MGKYIINGWAGRLKQFFCRQEKLCAAIVPAENGECGLLCYKREENGWYLAEEGVSLVANRFCADGTAEDGTLLSGLENLADWAAMELAKRGWQEAGLIYVLPEQELIGYAISLPPNLTPAQQAEAAYWELDDKLAAKGLSAEAFACLCEPLGQETAENQCMILGVRQAYLQEVQAAFSAADLPLTDIIAGGGEQEVQSRLAGYLSQAGKTHGFCKRQAVELDWPRIAVCWLGLLVSILLIWVTMDIYAYEQAKTAAETQRTELFRLAPERQEMLAVEKECRQIEAREALMQELQGKGPQWYSVLVHLGANTKEGVFITSMVSDDDGRSLKLEGQAVSYDALAEFVDGLEQDRDFFPQGIRLQDSETMGRSQENKGMVKFSLTIDWESQINDEKAAGKVENIS</sequence>
<evidence type="ECO:0000313" key="2">
    <source>
        <dbReference type="EMBL" id="SDP48786.1"/>
    </source>
</evidence>
<proteinExistence type="predicted"/>
<name>A0A1H0T5L7_SELRU</name>
<dbReference type="AlphaFoldDB" id="A0A1H0T5L7"/>
<evidence type="ECO:0000313" key="3">
    <source>
        <dbReference type="Proteomes" id="UP000182412"/>
    </source>
</evidence>
<evidence type="ECO:0000256" key="1">
    <source>
        <dbReference type="SAM" id="Phobius"/>
    </source>
</evidence>
<dbReference type="Proteomes" id="UP000182412">
    <property type="component" value="Unassembled WGS sequence"/>
</dbReference>
<organism evidence="2 3">
    <name type="scientific">Selenomonas ruminantium</name>
    <dbReference type="NCBI Taxonomy" id="971"/>
    <lineage>
        <taxon>Bacteria</taxon>
        <taxon>Bacillati</taxon>
        <taxon>Bacillota</taxon>
        <taxon>Negativicutes</taxon>
        <taxon>Selenomonadales</taxon>
        <taxon>Selenomonadaceae</taxon>
        <taxon>Selenomonas</taxon>
    </lineage>
</organism>
<dbReference type="Pfam" id="PF05137">
    <property type="entry name" value="PilN"/>
    <property type="match status" value="1"/>
</dbReference>
<dbReference type="PANTHER" id="PTHR40278">
    <property type="entry name" value="DNA UTILIZATION PROTEIN HOFN"/>
    <property type="match status" value="1"/>
</dbReference>
<protein>
    <submittedName>
        <fullName evidence="2">Tfp pilus assembly protein PilN</fullName>
    </submittedName>
</protein>
<dbReference type="EMBL" id="FNJQ01000021">
    <property type="protein sequence ID" value="SDP48786.1"/>
    <property type="molecule type" value="Genomic_DNA"/>
</dbReference>
<keyword evidence="1" id="KW-0812">Transmembrane</keyword>
<gene>
    <name evidence="2" type="ORF">SAMN05216366_12135</name>
</gene>
<dbReference type="RefSeq" id="WP_074572733.1">
    <property type="nucleotide sequence ID" value="NZ_FNJQ01000021.1"/>
</dbReference>
<dbReference type="InterPro" id="IPR007813">
    <property type="entry name" value="PilN"/>
</dbReference>
<feature type="transmembrane region" description="Helical" evidence="1">
    <location>
        <begin position="223"/>
        <end position="244"/>
    </location>
</feature>
<keyword evidence="1" id="KW-0472">Membrane</keyword>
<keyword evidence="1" id="KW-1133">Transmembrane helix</keyword>